<dbReference type="AlphaFoldDB" id="A0A392TDD8"/>
<evidence type="ECO:0000313" key="2">
    <source>
        <dbReference type="EMBL" id="MCI58447.1"/>
    </source>
</evidence>
<organism evidence="2 3">
    <name type="scientific">Trifolium medium</name>
    <dbReference type="NCBI Taxonomy" id="97028"/>
    <lineage>
        <taxon>Eukaryota</taxon>
        <taxon>Viridiplantae</taxon>
        <taxon>Streptophyta</taxon>
        <taxon>Embryophyta</taxon>
        <taxon>Tracheophyta</taxon>
        <taxon>Spermatophyta</taxon>
        <taxon>Magnoliopsida</taxon>
        <taxon>eudicotyledons</taxon>
        <taxon>Gunneridae</taxon>
        <taxon>Pentapetalae</taxon>
        <taxon>rosids</taxon>
        <taxon>fabids</taxon>
        <taxon>Fabales</taxon>
        <taxon>Fabaceae</taxon>
        <taxon>Papilionoideae</taxon>
        <taxon>50 kb inversion clade</taxon>
        <taxon>NPAAA clade</taxon>
        <taxon>Hologalegina</taxon>
        <taxon>IRL clade</taxon>
        <taxon>Trifolieae</taxon>
        <taxon>Trifolium</taxon>
    </lineage>
</organism>
<protein>
    <submittedName>
        <fullName evidence="2">T-complex protein</fullName>
    </submittedName>
</protein>
<name>A0A392TDD8_9FABA</name>
<keyword evidence="3" id="KW-1185">Reference proteome</keyword>
<feature type="region of interest" description="Disordered" evidence="1">
    <location>
        <begin position="27"/>
        <end position="78"/>
    </location>
</feature>
<dbReference type="EMBL" id="LXQA010546362">
    <property type="protein sequence ID" value="MCI58447.1"/>
    <property type="molecule type" value="Genomic_DNA"/>
</dbReference>
<reference evidence="2 3" key="1">
    <citation type="journal article" date="2018" name="Front. Plant Sci.">
        <title>Red Clover (Trifolium pratense) and Zigzag Clover (T. medium) - A Picture of Genomic Similarities and Differences.</title>
        <authorList>
            <person name="Dluhosova J."/>
            <person name="Istvanek J."/>
            <person name="Nedelnik J."/>
            <person name="Repkova J."/>
        </authorList>
    </citation>
    <scope>NUCLEOTIDE SEQUENCE [LARGE SCALE GENOMIC DNA]</scope>
    <source>
        <strain evidence="3">cv. 10/8</strain>
        <tissue evidence="2">Leaf</tissue>
    </source>
</reference>
<accession>A0A392TDD8</accession>
<feature type="region of interest" description="Disordered" evidence="1">
    <location>
        <begin position="1"/>
        <end position="20"/>
    </location>
</feature>
<feature type="compositionally biased region" description="Polar residues" evidence="1">
    <location>
        <begin position="47"/>
        <end position="69"/>
    </location>
</feature>
<comment type="caution">
    <text evidence="2">The sequence shown here is derived from an EMBL/GenBank/DDBJ whole genome shotgun (WGS) entry which is preliminary data.</text>
</comment>
<evidence type="ECO:0000313" key="3">
    <source>
        <dbReference type="Proteomes" id="UP000265520"/>
    </source>
</evidence>
<sequence>MHLSGDAGIERMESALSETRSRYIRVKDSGSPVGFPMTQYMPPSPTPLTTVASPSERNISNKSNKTSRVVRSLFKDTD</sequence>
<proteinExistence type="predicted"/>
<evidence type="ECO:0000256" key="1">
    <source>
        <dbReference type="SAM" id="MobiDB-lite"/>
    </source>
</evidence>
<feature type="compositionally biased region" description="Basic and acidic residues" evidence="1">
    <location>
        <begin position="8"/>
        <end position="20"/>
    </location>
</feature>
<dbReference type="Proteomes" id="UP000265520">
    <property type="component" value="Unassembled WGS sequence"/>
</dbReference>
<feature type="non-terminal residue" evidence="2">
    <location>
        <position position="78"/>
    </location>
</feature>